<accession>A0A2G8JP82</accession>
<keyword evidence="2" id="KW-1185">Reference proteome</keyword>
<evidence type="ECO:0000313" key="2">
    <source>
        <dbReference type="Proteomes" id="UP000230750"/>
    </source>
</evidence>
<evidence type="ECO:0000313" key="1">
    <source>
        <dbReference type="EMBL" id="PIK37529.1"/>
    </source>
</evidence>
<reference evidence="1 2" key="1">
    <citation type="journal article" date="2017" name="PLoS Biol.">
        <title>The sea cucumber genome provides insights into morphological evolution and visceral regeneration.</title>
        <authorList>
            <person name="Zhang X."/>
            <person name="Sun L."/>
            <person name="Yuan J."/>
            <person name="Sun Y."/>
            <person name="Gao Y."/>
            <person name="Zhang L."/>
            <person name="Li S."/>
            <person name="Dai H."/>
            <person name="Hamel J.F."/>
            <person name="Liu C."/>
            <person name="Yu Y."/>
            <person name="Liu S."/>
            <person name="Lin W."/>
            <person name="Guo K."/>
            <person name="Jin S."/>
            <person name="Xu P."/>
            <person name="Storey K.B."/>
            <person name="Huan P."/>
            <person name="Zhang T."/>
            <person name="Zhou Y."/>
            <person name="Zhang J."/>
            <person name="Lin C."/>
            <person name="Li X."/>
            <person name="Xing L."/>
            <person name="Huo D."/>
            <person name="Sun M."/>
            <person name="Wang L."/>
            <person name="Mercier A."/>
            <person name="Li F."/>
            <person name="Yang H."/>
            <person name="Xiang J."/>
        </authorList>
    </citation>
    <scope>NUCLEOTIDE SEQUENCE [LARGE SCALE GENOMIC DNA]</scope>
    <source>
        <strain evidence="1">Shaxun</strain>
        <tissue evidence="1">Muscle</tissue>
    </source>
</reference>
<dbReference type="SUPFAM" id="SSF53335">
    <property type="entry name" value="S-adenosyl-L-methionine-dependent methyltransferases"/>
    <property type="match status" value="1"/>
</dbReference>
<protein>
    <submittedName>
        <fullName evidence="1">Putative histamine N-methyltransferase A</fullName>
    </submittedName>
</protein>
<dbReference type="Gene3D" id="3.40.50.150">
    <property type="entry name" value="Vaccinia Virus protein VP39"/>
    <property type="match status" value="1"/>
</dbReference>
<keyword evidence="1" id="KW-0489">Methyltransferase</keyword>
<comment type="caution">
    <text evidence="1">The sequence shown here is derived from an EMBL/GenBank/DDBJ whole genome shotgun (WGS) entry which is preliminary data.</text>
</comment>
<gene>
    <name evidence="1" type="ORF">BSL78_25642</name>
</gene>
<sequence length="291" mass="33075">MESSSAISVKDISHDPSYYTKAFNVFVRHSTEHQMLATWVETIFPRTVVEKIPISKHNQEEKLKILGFGSGTGDLDYTMIAQLLKKFPSISNTVVEPNPDHIVEYKKLVASKSFGSDVDFNWRQQTWQEYYQECQQLNKIKKFHFISAIHSLYYVEDPESTILDIVSCLDEGGILLLVLISENGGVIRQHKRFLSDAQRVVGSETICKILEKCQLKFEAFTENSTIDIACCYEAGNQDGVLLADFINNVKLQESGPPSFVEEVLSYMREGAIQNGDQILLDTEWQVFVVTK</sequence>
<dbReference type="Pfam" id="PF13489">
    <property type="entry name" value="Methyltransf_23"/>
    <property type="match status" value="1"/>
</dbReference>
<dbReference type="AlphaFoldDB" id="A0A2G8JP82"/>
<dbReference type="Proteomes" id="UP000230750">
    <property type="component" value="Unassembled WGS sequence"/>
</dbReference>
<dbReference type="GO" id="GO:0032259">
    <property type="term" value="P:methylation"/>
    <property type="evidence" value="ECO:0007669"/>
    <property type="project" value="UniProtKB-KW"/>
</dbReference>
<dbReference type="GO" id="GO:0008168">
    <property type="term" value="F:methyltransferase activity"/>
    <property type="evidence" value="ECO:0007669"/>
    <property type="project" value="UniProtKB-KW"/>
</dbReference>
<dbReference type="OrthoDB" id="5984880at2759"/>
<organism evidence="1 2">
    <name type="scientific">Stichopus japonicus</name>
    <name type="common">Sea cucumber</name>
    <dbReference type="NCBI Taxonomy" id="307972"/>
    <lineage>
        <taxon>Eukaryota</taxon>
        <taxon>Metazoa</taxon>
        <taxon>Echinodermata</taxon>
        <taxon>Eleutherozoa</taxon>
        <taxon>Echinozoa</taxon>
        <taxon>Holothuroidea</taxon>
        <taxon>Aspidochirotacea</taxon>
        <taxon>Aspidochirotida</taxon>
        <taxon>Stichopodidae</taxon>
        <taxon>Apostichopus</taxon>
    </lineage>
</organism>
<dbReference type="InterPro" id="IPR029063">
    <property type="entry name" value="SAM-dependent_MTases_sf"/>
</dbReference>
<proteinExistence type="predicted"/>
<keyword evidence="1" id="KW-0808">Transferase</keyword>
<dbReference type="STRING" id="307972.A0A2G8JP82"/>
<name>A0A2G8JP82_STIJA</name>
<dbReference type="EMBL" id="MRZV01001488">
    <property type="protein sequence ID" value="PIK37529.1"/>
    <property type="molecule type" value="Genomic_DNA"/>
</dbReference>